<dbReference type="GO" id="GO:0032049">
    <property type="term" value="P:cardiolipin biosynthetic process"/>
    <property type="evidence" value="ECO:0007669"/>
    <property type="project" value="UniProtKB-ARBA"/>
</dbReference>
<evidence type="ECO:0000313" key="7">
    <source>
        <dbReference type="EMBL" id="SEJ76031.1"/>
    </source>
</evidence>
<dbReference type="PROSITE" id="PS50035">
    <property type="entry name" value="PLD"/>
    <property type="match status" value="2"/>
</dbReference>
<reference evidence="7 8" key="1">
    <citation type="submission" date="2016-10" db="EMBL/GenBank/DDBJ databases">
        <authorList>
            <person name="de Groot N.N."/>
        </authorList>
    </citation>
    <scope>NUCLEOTIDE SEQUENCE [LARGE SCALE GENOMIC DNA]</scope>
    <source>
        <strain evidence="7 8">DSM 29340</strain>
    </source>
</reference>
<evidence type="ECO:0000313" key="8">
    <source>
        <dbReference type="Proteomes" id="UP000199379"/>
    </source>
</evidence>
<keyword evidence="4" id="KW-0964">Secreted</keyword>
<dbReference type="GO" id="GO:0030572">
    <property type="term" value="F:phosphatidyltransferase activity"/>
    <property type="evidence" value="ECO:0007669"/>
    <property type="project" value="UniProtKB-ARBA"/>
</dbReference>
<dbReference type="OrthoDB" id="8828485at2"/>
<feature type="domain" description="PLD phosphodiesterase" evidence="6">
    <location>
        <begin position="408"/>
        <end position="435"/>
    </location>
</feature>
<dbReference type="STRING" id="1227549.SAMN05444007_10717"/>
<dbReference type="RefSeq" id="WP_092367294.1">
    <property type="nucleotide sequence ID" value="NZ_BMGV01000007.1"/>
</dbReference>
<evidence type="ECO:0000256" key="2">
    <source>
        <dbReference type="ARBA" id="ARBA00004613"/>
    </source>
</evidence>
<comment type="function">
    <text evidence="1">Could be a virulence factor.</text>
</comment>
<evidence type="ECO:0000256" key="5">
    <source>
        <dbReference type="ARBA" id="ARBA00029594"/>
    </source>
</evidence>
<dbReference type="SMART" id="SM00155">
    <property type="entry name" value="PLDc"/>
    <property type="match status" value="2"/>
</dbReference>
<dbReference type="InterPro" id="IPR025202">
    <property type="entry name" value="PLD-like_dom"/>
</dbReference>
<sequence>MLRSDDHTRRQKTFDVLLTAEEAYPALEREFLDARTEIWASFRVFDPTTRLRSEAAREFGETWTDLIMATLQRGVVVNLIISDFDPIVRPELHSCTWKAHRLLTEAADLCGVADRLRLNPAMHQARTGLFFRCLFWPAILHRQFRAAGWLNRQSQPDRASAIRDMPGLRKALVRRADGRFRPRLWPLPKLCPATHHQKLAVFDRKRLYIGGLDLDERRYDSPDHTREAEQTWHDVQLLLDGPAVREAQDHLESFLDVTSGIRSPAPGRRLVRTMSRPYRQDFLHMGPEPVVSEIAVAHEHLARRTKRLIYVETQFFRDVKLAQLLARRARDNPDLGMILILPGAPEEVAFERRVKLDARYGEYLQSRALKVLREGFGNRLFVGGAAQQRRHPGTSVNDTGRDRLNGAPIVYIHAKVSIFDDTAAIVSSANLNGRSLRWDTEAGLFVRGAADVGKLRHKVMSHWLPETPGEGFFDPLRAVPEWRRLAQKNARRRPDQREGFLLPYDMKAAEEFATDVGIIPDEMV</sequence>
<organism evidence="7 8">
    <name type="scientific">Cribrihabitans marinus</name>
    <dbReference type="NCBI Taxonomy" id="1227549"/>
    <lineage>
        <taxon>Bacteria</taxon>
        <taxon>Pseudomonadati</taxon>
        <taxon>Pseudomonadota</taxon>
        <taxon>Alphaproteobacteria</taxon>
        <taxon>Rhodobacterales</taxon>
        <taxon>Paracoccaceae</taxon>
        <taxon>Cribrihabitans</taxon>
    </lineage>
</organism>
<protein>
    <recommendedName>
        <fullName evidence="3">Phospholipase D</fullName>
    </recommendedName>
    <alternativeName>
        <fullName evidence="5">Choline phosphatase</fullName>
    </alternativeName>
</protein>
<dbReference type="GO" id="GO:0005576">
    <property type="term" value="C:extracellular region"/>
    <property type="evidence" value="ECO:0007669"/>
    <property type="project" value="UniProtKB-SubCell"/>
</dbReference>
<dbReference type="AlphaFoldDB" id="A0A1H7BEF5"/>
<evidence type="ECO:0000256" key="1">
    <source>
        <dbReference type="ARBA" id="ARBA00003145"/>
    </source>
</evidence>
<dbReference type="PANTHER" id="PTHR21248">
    <property type="entry name" value="CARDIOLIPIN SYNTHASE"/>
    <property type="match status" value="1"/>
</dbReference>
<dbReference type="Proteomes" id="UP000199379">
    <property type="component" value="Unassembled WGS sequence"/>
</dbReference>
<dbReference type="EMBL" id="FNYD01000007">
    <property type="protein sequence ID" value="SEJ76031.1"/>
    <property type="molecule type" value="Genomic_DNA"/>
</dbReference>
<feature type="domain" description="PLD phosphodiesterase" evidence="6">
    <location>
        <begin position="191"/>
        <end position="218"/>
    </location>
</feature>
<dbReference type="CDD" id="cd09105">
    <property type="entry name" value="PLDc_vPLD1_2_like_2"/>
    <property type="match status" value="1"/>
</dbReference>
<evidence type="ECO:0000256" key="3">
    <source>
        <dbReference type="ARBA" id="ARBA00018392"/>
    </source>
</evidence>
<dbReference type="SUPFAM" id="SSF56024">
    <property type="entry name" value="Phospholipase D/nuclease"/>
    <property type="match status" value="2"/>
</dbReference>
<keyword evidence="8" id="KW-1185">Reference proteome</keyword>
<comment type="subcellular location">
    <subcellularLocation>
        <location evidence="2">Secreted</location>
    </subcellularLocation>
</comment>
<proteinExistence type="predicted"/>
<dbReference type="InterPro" id="IPR001736">
    <property type="entry name" value="PLipase_D/transphosphatidylase"/>
</dbReference>
<dbReference type="Gene3D" id="3.30.870.10">
    <property type="entry name" value="Endonuclease Chain A"/>
    <property type="match status" value="2"/>
</dbReference>
<dbReference type="Pfam" id="PF00614">
    <property type="entry name" value="PLDc"/>
    <property type="match status" value="1"/>
</dbReference>
<dbReference type="PANTHER" id="PTHR21248:SF22">
    <property type="entry name" value="PHOSPHOLIPASE D"/>
    <property type="match status" value="1"/>
</dbReference>
<evidence type="ECO:0000259" key="6">
    <source>
        <dbReference type="PROSITE" id="PS50035"/>
    </source>
</evidence>
<name>A0A1H7BEF5_9RHOB</name>
<dbReference type="Pfam" id="PF13091">
    <property type="entry name" value="PLDc_2"/>
    <property type="match status" value="1"/>
</dbReference>
<accession>A0A1H7BEF5</accession>
<evidence type="ECO:0000256" key="4">
    <source>
        <dbReference type="ARBA" id="ARBA00022525"/>
    </source>
</evidence>
<gene>
    <name evidence="7" type="ORF">SAMN05444007_10717</name>
</gene>